<dbReference type="SUPFAM" id="SSF49879">
    <property type="entry name" value="SMAD/FHA domain"/>
    <property type="match status" value="1"/>
</dbReference>
<dbReference type="InterPro" id="IPR000253">
    <property type="entry name" value="FHA_dom"/>
</dbReference>
<sequence length="97" mass="10890">MLSNTINKTTKIQPDMTIRLVPGIITLGRAKGNKVIIESDLVSKNHARIFTYFQASYIEDLKSTNGTFVNGKRISTHILNPGDEVLLGKYRIQIETK</sequence>
<dbReference type="InterPro" id="IPR008984">
    <property type="entry name" value="SMAD_FHA_dom_sf"/>
</dbReference>
<dbReference type="SMART" id="SM00240">
    <property type="entry name" value="FHA"/>
    <property type="match status" value="1"/>
</dbReference>
<organism evidence="2">
    <name type="scientific">hydrothermal vent metagenome</name>
    <dbReference type="NCBI Taxonomy" id="652676"/>
    <lineage>
        <taxon>unclassified sequences</taxon>
        <taxon>metagenomes</taxon>
        <taxon>ecological metagenomes</taxon>
    </lineage>
</organism>
<feature type="domain" description="FHA" evidence="1">
    <location>
        <begin position="25"/>
        <end position="74"/>
    </location>
</feature>
<dbReference type="Pfam" id="PF00498">
    <property type="entry name" value="FHA"/>
    <property type="match status" value="1"/>
</dbReference>
<proteinExistence type="predicted"/>
<dbReference type="PANTHER" id="PTHR23308">
    <property type="entry name" value="NUCLEAR INHIBITOR OF PROTEIN PHOSPHATASE-1"/>
    <property type="match status" value="1"/>
</dbReference>
<dbReference type="EMBL" id="UOFS01000037">
    <property type="protein sequence ID" value="VAW98269.1"/>
    <property type="molecule type" value="Genomic_DNA"/>
</dbReference>
<gene>
    <name evidence="2" type="ORF">MNBD_GAMMA22-2442</name>
</gene>
<dbReference type="InterPro" id="IPR050923">
    <property type="entry name" value="Cell_Proc_Reg/RNA_Proc"/>
</dbReference>
<reference evidence="2" key="1">
    <citation type="submission" date="2018-06" db="EMBL/GenBank/DDBJ databases">
        <authorList>
            <person name="Zhirakovskaya E."/>
        </authorList>
    </citation>
    <scope>NUCLEOTIDE SEQUENCE</scope>
</reference>
<dbReference type="PROSITE" id="PS50006">
    <property type="entry name" value="FHA_DOMAIN"/>
    <property type="match status" value="1"/>
</dbReference>
<protein>
    <recommendedName>
        <fullName evidence="1">FHA domain-containing protein</fullName>
    </recommendedName>
</protein>
<evidence type="ECO:0000313" key="2">
    <source>
        <dbReference type="EMBL" id="VAW98269.1"/>
    </source>
</evidence>
<accession>A0A3B1AIT3</accession>
<dbReference type="Gene3D" id="2.60.200.20">
    <property type="match status" value="1"/>
</dbReference>
<evidence type="ECO:0000259" key="1">
    <source>
        <dbReference type="PROSITE" id="PS50006"/>
    </source>
</evidence>
<dbReference type="CDD" id="cd00060">
    <property type="entry name" value="FHA"/>
    <property type="match status" value="1"/>
</dbReference>
<name>A0A3B1AIT3_9ZZZZ</name>
<dbReference type="AlphaFoldDB" id="A0A3B1AIT3"/>